<evidence type="ECO:0000313" key="2">
    <source>
        <dbReference type="EMBL" id="GFH62085.1"/>
    </source>
</evidence>
<evidence type="ECO:0008006" key="4">
    <source>
        <dbReference type="Google" id="ProtNLM"/>
    </source>
</evidence>
<feature type="region of interest" description="Disordered" evidence="1">
    <location>
        <begin position="1079"/>
        <end position="1137"/>
    </location>
</feature>
<feature type="region of interest" description="Disordered" evidence="1">
    <location>
        <begin position="1"/>
        <end position="53"/>
    </location>
</feature>
<feature type="compositionally biased region" description="Acidic residues" evidence="1">
    <location>
        <begin position="580"/>
        <end position="593"/>
    </location>
</feature>
<feature type="compositionally biased region" description="Acidic residues" evidence="1">
    <location>
        <begin position="34"/>
        <end position="48"/>
    </location>
</feature>
<feature type="region of interest" description="Disordered" evidence="1">
    <location>
        <begin position="559"/>
        <end position="594"/>
    </location>
</feature>
<protein>
    <recommendedName>
        <fullName evidence="4">DNA replication checkpoint mediator MRC1 domain-containing protein</fullName>
    </recommendedName>
</protein>
<feature type="region of interest" description="Disordered" evidence="1">
    <location>
        <begin position="75"/>
        <end position="205"/>
    </location>
</feature>
<feature type="compositionally biased region" description="Basic and acidic residues" evidence="1">
    <location>
        <begin position="803"/>
        <end position="812"/>
    </location>
</feature>
<name>A0AAD3DEU4_9STRA</name>
<organism evidence="2 3">
    <name type="scientific">Chaetoceros tenuissimus</name>
    <dbReference type="NCBI Taxonomy" id="426638"/>
    <lineage>
        <taxon>Eukaryota</taxon>
        <taxon>Sar</taxon>
        <taxon>Stramenopiles</taxon>
        <taxon>Ochrophyta</taxon>
        <taxon>Bacillariophyta</taxon>
        <taxon>Coscinodiscophyceae</taxon>
        <taxon>Chaetocerotophycidae</taxon>
        <taxon>Chaetocerotales</taxon>
        <taxon>Chaetocerotaceae</taxon>
        <taxon>Chaetoceros</taxon>
    </lineage>
</organism>
<feature type="region of interest" description="Disordered" evidence="1">
    <location>
        <begin position="730"/>
        <end position="812"/>
    </location>
</feature>
<gene>
    <name evidence="2" type="ORF">CTEN210_18561</name>
</gene>
<feature type="region of interest" description="Disordered" evidence="1">
    <location>
        <begin position="257"/>
        <end position="355"/>
    </location>
</feature>
<dbReference type="Proteomes" id="UP001054902">
    <property type="component" value="Unassembled WGS sequence"/>
</dbReference>
<comment type="caution">
    <text evidence="2">The sequence shown here is derived from an EMBL/GenBank/DDBJ whole genome shotgun (WGS) entry which is preliminary data.</text>
</comment>
<feature type="compositionally biased region" description="Low complexity" evidence="1">
    <location>
        <begin position="113"/>
        <end position="128"/>
    </location>
</feature>
<dbReference type="EMBL" id="BLLK01000077">
    <property type="protein sequence ID" value="GFH62085.1"/>
    <property type="molecule type" value="Genomic_DNA"/>
</dbReference>
<feature type="compositionally biased region" description="Acidic residues" evidence="1">
    <location>
        <begin position="743"/>
        <end position="753"/>
    </location>
</feature>
<feature type="region of interest" description="Disordered" evidence="1">
    <location>
        <begin position="1042"/>
        <end position="1067"/>
    </location>
</feature>
<feature type="compositionally biased region" description="Acidic residues" evidence="1">
    <location>
        <begin position="258"/>
        <end position="288"/>
    </location>
</feature>
<keyword evidence="3" id="KW-1185">Reference proteome</keyword>
<evidence type="ECO:0000256" key="1">
    <source>
        <dbReference type="SAM" id="MobiDB-lite"/>
    </source>
</evidence>
<feature type="compositionally biased region" description="Acidic residues" evidence="1">
    <location>
        <begin position="176"/>
        <end position="188"/>
    </location>
</feature>
<proteinExistence type="predicted"/>
<feature type="region of interest" description="Disordered" evidence="1">
    <location>
        <begin position="864"/>
        <end position="948"/>
    </location>
</feature>
<feature type="compositionally biased region" description="Low complexity" evidence="1">
    <location>
        <begin position="1121"/>
        <end position="1130"/>
    </location>
</feature>
<feature type="region of interest" description="Disordered" evidence="1">
    <location>
        <begin position="633"/>
        <end position="718"/>
    </location>
</feature>
<feature type="compositionally biased region" description="Basic and acidic residues" evidence="1">
    <location>
        <begin position="1"/>
        <end position="12"/>
    </location>
</feature>
<feature type="compositionally biased region" description="Acidic residues" evidence="1">
    <location>
        <begin position="147"/>
        <end position="158"/>
    </location>
</feature>
<evidence type="ECO:0000313" key="3">
    <source>
        <dbReference type="Proteomes" id="UP001054902"/>
    </source>
</evidence>
<feature type="region of interest" description="Disordered" evidence="1">
    <location>
        <begin position="382"/>
        <end position="449"/>
    </location>
</feature>
<reference evidence="2 3" key="1">
    <citation type="journal article" date="2021" name="Sci. Rep.">
        <title>The genome of the diatom Chaetoceros tenuissimus carries an ancient integrated fragment of an extant virus.</title>
        <authorList>
            <person name="Hongo Y."/>
            <person name="Kimura K."/>
            <person name="Takaki Y."/>
            <person name="Yoshida Y."/>
            <person name="Baba S."/>
            <person name="Kobayashi G."/>
            <person name="Nagasaki K."/>
            <person name="Hano T."/>
            <person name="Tomaru Y."/>
        </authorList>
    </citation>
    <scope>NUCLEOTIDE SEQUENCE [LARGE SCALE GENOMIC DNA]</scope>
    <source>
        <strain evidence="2 3">NIES-3715</strain>
    </source>
</reference>
<feature type="region of interest" description="Disordered" evidence="1">
    <location>
        <begin position="984"/>
        <end position="1028"/>
    </location>
</feature>
<feature type="compositionally biased region" description="Acidic residues" evidence="1">
    <location>
        <begin position="772"/>
        <end position="802"/>
    </location>
</feature>
<sequence>MEEEHETAAAKERSRRIKSYGSHKEAAVENVENVQEDVQENEEDDNSDQESIATVEQNVNFTLFNLDNLEMIDEEDQALLNSQDEDEELLNFDGESEQDSEQEQDDDDDEMVQDATQDVDTADALNEIESNEEHQEEEEEQSVKDSQDDDSQEEENEFVVDSTQQEEAVENKEEATQQEEILEEESTPEPESQQKTPESEITNQDILSCVETLFEEADKETMTVKDIINSCKEILQIKIKGERKALIKEHLMKLVNAQEEEEEEVEETEEQEEAEEAEESEYDASDEEETKKRPTRTPKKRKPSHLKIHHESMRKRQLQQQKVLQEELQQAQAKKISQADRERAEAIAKKFQTDSEELRLKRAQERLGLIDTLVKKRLMLLNSDGEDSSEDSESDEESSEDELEILGMDSKPTDNYEADSEDDSEELTLKKDKTSPKGIKRIVASPKKNSPQSIIAFFSHSTSNYNNNQTARNKVVKNPRALLKHALKAKQFENGNKWLARELGYDKVEDHIRECNMLEMKKKKQLKALEQQRIMNTVKKGLSAMEDVKTEDATAIDTDAAVKNEEEEETMERTRVNLDQESDQEQEEEDEEMAMAREIAAADAVMEENMEEDEVEKEESMVNDFTQTVMELQDDLETKEGEATSEEVIPNAPTAAMDNVEESMVDDSLVVDSTDAEANPDPSSEDKATEEDEDDGEAEAELEDDVVEAKPKKDRNAAWKAMLEKEKAMLKKQKANKSGLVEAEAEEEEDEEGVAGLEDFGFTVDSKKKSEDEENEEDNANDDDFENIVDDVSDNEGDEEAGEAARKALAQREEKLRHKEIIRRMRDGYDGRRGGIAGGSGARGNIRFDELVAADNKEAAKRLGLANDDEFDSDDDAQAAKGESDNEIEDEAALVDKMLKDRYLNRTEIPAEDFTDSEDEEENEEDKEAEKNSDDEEDAEQENLAKRFARRARMNRLIALHGDDKEFSQGRRLETDKQMQEELKSIRVVHSRTKRQTSFASSYSGESSQSGFPSRFNSNSNLGPSQSSILSTSSTLAIAIQKSKGASKRKTGFLGTAKQDGKSKKKAGGISFGGVFFGSEPSQASNMSRSNSATLPQKRKTHFAGNSQTVGLTSAKKKSKSSLWSRVSASGFKKKGI</sequence>
<feature type="compositionally biased region" description="Polar residues" evidence="1">
    <location>
        <begin position="1015"/>
        <end position="1026"/>
    </location>
</feature>
<feature type="compositionally biased region" description="Acidic residues" evidence="1">
    <location>
        <begin position="75"/>
        <end position="112"/>
    </location>
</feature>
<feature type="compositionally biased region" description="Low complexity" evidence="1">
    <location>
        <begin position="318"/>
        <end position="335"/>
    </location>
</feature>
<feature type="compositionally biased region" description="Acidic residues" evidence="1">
    <location>
        <begin position="867"/>
        <end position="877"/>
    </location>
</feature>
<feature type="compositionally biased region" description="Polar residues" evidence="1">
    <location>
        <begin position="1080"/>
        <end position="1095"/>
    </location>
</feature>
<feature type="compositionally biased region" description="Basic and acidic residues" evidence="1">
    <location>
        <begin position="707"/>
        <end position="718"/>
    </location>
</feature>
<feature type="compositionally biased region" description="Acidic residues" evidence="1">
    <location>
        <begin position="910"/>
        <end position="941"/>
    </location>
</feature>
<feature type="compositionally biased region" description="Polar residues" evidence="1">
    <location>
        <begin position="195"/>
        <end position="205"/>
    </location>
</feature>
<feature type="compositionally biased region" description="Acidic residues" evidence="1">
    <location>
        <begin position="688"/>
        <end position="706"/>
    </location>
</feature>
<feature type="compositionally biased region" description="Low complexity" evidence="1">
    <location>
        <begin position="998"/>
        <end position="1014"/>
    </location>
</feature>
<dbReference type="AlphaFoldDB" id="A0AAD3DEU4"/>
<feature type="compositionally biased region" description="Basic residues" evidence="1">
    <location>
        <begin position="293"/>
        <end position="317"/>
    </location>
</feature>
<feature type="compositionally biased region" description="Acidic residues" evidence="1">
    <location>
        <begin position="416"/>
        <end position="426"/>
    </location>
</feature>
<feature type="compositionally biased region" description="Acidic residues" evidence="1">
    <location>
        <begin position="384"/>
        <end position="404"/>
    </location>
</feature>
<accession>A0AAD3DEU4</accession>
<feature type="compositionally biased region" description="Basic and acidic residues" evidence="1">
    <location>
        <begin position="337"/>
        <end position="355"/>
    </location>
</feature>